<evidence type="ECO:0000313" key="4">
    <source>
        <dbReference type="Proteomes" id="UP000005233"/>
    </source>
</evidence>
<dbReference type="OrthoDB" id="384374at2157"/>
<dbReference type="RefSeq" id="WP_014405846.1">
    <property type="nucleotide sequence ID" value="NC_017034.1"/>
</dbReference>
<keyword evidence="2" id="KW-1133">Transmembrane helix</keyword>
<proteinExistence type="predicted"/>
<keyword evidence="2" id="KW-0812">Transmembrane</keyword>
<evidence type="ECO:0000313" key="3">
    <source>
        <dbReference type="EMBL" id="AFD00009.1"/>
    </source>
</evidence>
<dbReference type="eggNOG" id="arCOG11277">
    <property type="taxonomic scope" value="Archaea"/>
</dbReference>
<sequence length="202" mass="22904">MGVDGDDGILGVLWRGKFYIILVALLVLAITASAYYFLESKRLASMLSQKESDYTALNDKYNKLSYDHSVLVASNEDLTKKYKDVSDRYDKLSVENQHLKSAYNALNETIESFQETGGAVMALHYDFYEGGPSNNRKNYLEATVYNVGDEREDRVTIKCQTITNNSTSVSEQTFLDVGPLDKRHVKWEYSTGTRLGSVWFET</sequence>
<reference evidence="3 4" key="1">
    <citation type="journal article" date="2012" name="J. Bacteriol.">
        <title>Complete genome sequence of a thermophilic methanogen, Methanocella conradii HZ254, isolated from Chinese rice field soil.</title>
        <authorList>
            <person name="Lu Z."/>
            <person name="Lu Y."/>
        </authorList>
    </citation>
    <scope>NUCLEOTIDE SEQUENCE [LARGE SCALE GENOMIC DNA]</scope>
    <source>
        <strain evidence="4">DSM 24694 / JCM 17849 / CGMCC 1.5162 / HZ254</strain>
    </source>
</reference>
<keyword evidence="1" id="KW-0175">Coiled coil</keyword>
<dbReference type="STRING" id="1041930.Mtc_1255"/>
<gene>
    <name evidence="3" type="ordered locus">Mtc_1255</name>
</gene>
<keyword evidence="2" id="KW-0472">Membrane</keyword>
<dbReference type="EMBL" id="CP003243">
    <property type="protein sequence ID" value="AFD00009.1"/>
    <property type="molecule type" value="Genomic_DNA"/>
</dbReference>
<protein>
    <submittedName>
        <fullName evidence="3">Uncharacterized protein</fullName>
    </submittedName>
</protein>
<dbReference type="Proteomes" id="UP000005233">
    <property type="component" value="Chromosome"/>
</dbReference>
<accession>H8I9G4</accession>
<feature type="coiled-coil region" evidence="1">
    <location>
        <begin position="75"/>
        <end position="116"/>
    </location>
</feature>
<feature type="transmembrane region" description="Helical" evidence="2">
    <location>
        <begin position="18"/>
        <end position="38"/>
    </location>
</feature>
<name>H8I9G4_METCZ</name>
<keyword evidence="4" id="KW-1185">Reference proteome</keyword>
<dbReference type="HOGENOM" id="CLU_1352114_0_0_2"/>
<dbReference type="AlphaFoldDB" id="H8I9G4"/>
<organism evidence="3 4">
    <name type="scientific">Methanocella conradii (strain DSM 24694 / JCM 17849 / CGMCC 1.5162 / HZ254)</name>
    <dbReference type="NCBI Taxonomy" id="1041930"/>
    <lineage>
        <taxon>Archaea</taxon>
        <taxon>Methanobacteriati</taxon>
        <taxon>Methanobacteriota</taxon>
        <taxon>Stenosarchaea group</taxon>
        <taxon>Methanomicrobia</taxon>
        <taxon>Methanocellales</taxon>
        <taxon>Methanocellaceae</taxon>
        <taxon>Methanocella</taxon>
    </lineage>
</organism>
<dbReference type="KEGG" id="mez:Mtc_1255"/>
<dbReference type="GeneID" id="11971381"/>
<evidence type="ECO:0000256" key="2">
    <source>
        <dbReference type="SAM" id="Phobius"/>
    </source>
</evidence>
<evidence type="ECO:0000256" key="1">
    <source>
        <dbReference type="SAM" id="Coils"/>
    </source>
</evidence>